<evidence type="ECO:0000313" key="1">
    <source>
        <dbReference type="EMBL" id="KAJ8640030.1"/>
    </source>
</evidence>
<proteinExistence type="predicted"/>
<keyword evidence="2" id="KW-1185">Reference proteome</keyword>
<name>A0ACC2M2Z9_PERAE</name>
<sequence>MASGGWKIVERGNSKRVVRWEDLVSVFMDNLVESMTTERLRSLFSSFGQVMDVFIMLLVGGSEGGVLGSRGMDGVKVARLGGMEVLITFRDLGEVHPVIQKANSEMEKMFIHMERWMPAQPCSSRVVWVRCFGVPLMGWDCQIFEKIGKSIGRVIGNTQETFDRTMMEYGRICVEVEDFSSINKVIKLQMCGHTFPVTVREEAAATKSSLEGMLDKHSVRRSMGEVPTSVELIEASRQILQASTQCMVLWHPMREVSLLLAVAKGCRLSRKIRRDVEEAHPCSLGERVGQQKKRALIVFQRTHFRRKRVLQDDQGTRSAGTDAEESRKTSSHPVLDVDGTGIEGTLCPVAVTLAPFWVP</sequence>
<gene>
    <name evidence="1" type="ORF">MRB53_016724</name>
</gene>
<reference evidence="1 2" key="1">
    <citation type="journal article" date="2022" name="Hortic Res">
        <title>A haplotype resolved chromosomal level avocado genome allows analysis of novel avocado genes.</title>
        <authorList>
            <person name="Nath O."/>
            <person name="Fletcher S.J."/>
            <person name="Hayward A."/>
            <person name="Shaw L.M."/>
            <person name="Masouleh A.K."/>
            <person name="Furtado A."/>
            <person name="Henry R.J."/>
            <person name="Mitter N."/>
        </authorList>
    </citation>
    <scope>NUCLEOTIDE SEQUENCE [LARGE SCALE GENOMIC DNA]</scope>
    <source>
        <strain evidence="2">cv. Hass</strain>
    </source>
</reference>
<evidence type="ECO:0000313" key="2">
    <source>
        <dbReference type="Proteomes" id="UP001234297"/>
    </source>
</evidence>
<dbReference type="EMBL" id="CM056813">
    <property type="protein sequence ID" value="KAJ8640030.1"/>
    <property type="molecule type" value="Genomic_DNA"/>
</dbReference>
<accession>A0ACC2M2Z9</accession>
<organism evidence="1 2">
    <name type="scientific">Persea americana</name>
    <name type="common">Avocado</name>
    <dbReference type="NCBI Taxonomy" id="3435"/>
    <lineage>
        <taxon>Eukaryota</taxon>
        <taxon>Viridiplantae</taxon>
        <taxon>Streptophyta</taxon>
        <taxon>Embryophyta</taxon>
        <taxon>Tracheophyta</taxon>
        <taxon>Spermatophyta</taxon>
        <taxon>Magnoliopsida</taxon>
        <taxon>Magnoliidae</taxon>
        <taxon>Laurales</taxon>
        <taxon>Lauraceae</taxon>
        <taxon>Persea</taxon>
    </lineage>
</organism>
<dbReference type="Proteomes" id="UP001234297">
    <property type="component" value="Chromosome 5"/>
</dbReference>
<comment type="caution">
    <text evidence="1">The sequence shown here is derived from an EMBL/GenBank/DDBJ whole genome shotgun (WGS) entry which is preliminary data.</text>
</comment>
<protein>
    <submittedName>
        <fullName evidence="1">Uncharacterized protein</fullName>
    </submittedName>
</protein>